<reference evidence="1" key="2">
    <citation type="submission" date="2025-03" db="EMBL/GenBank/DDBJ databases">
        <authorList>
            <consortium name="ELIXIR-Norway"/>
            <consortium name="Elixir Norway"/>
        </authorList>
    </citation>
    <scope>NUCLEOTIDE SEQUENCE</scope>
</reference>
<evidence type="ECO:0000313" key="1">
    <source>
        <dbReference type="EMBL" id="CAM9643758.1"/>
    </source>
</evidence>
<dbReference type="Proteomes" id="UP001162501">
    <property type="component" value="Chromosome 14"/>
</dbReference>
<sequence>MEERGDWSGLEGQPYFFQCKILFILQHILISEMALHHPRVAGIFLACFTVHALFSLHLLSLRSALLLHASSKVEMTVVTQ</sequence>
<protein>
    <submittedName>
        <fullName evidence="1">Uncharacterized protein</fullName>
    </submittedName>
</protein>
<name>A0AC59YF08_RANTA</name>
<proteinExistence type="predicted"/>
<gene>
    <name evidence="1" type="ORF">MRATA1EN22A_LOCUS5416</name>
</gene>
<reference evidence="1" key="1">
    <citation type="submission" date="2023-05" db="EMBL/GenBank/DDBJ databases">
        <authorList>
            <consortium name="ELIXIR-Norway"/>
        </authorList>
    </citation>
    <scope>NUCLEOTIDE SEQUENCE</scope>
</reference>
<evidence type="ECO:0000313" key="2">
    <source>
        <dbReference type="Proteomes" id="UP001162501"/>
    </source>
</evidence>
<dbReference type="EMBL" id="OX596098">
    <property type="protein sequence ID" value="CAM9643758.1"/>
    <property type="molecule type" value="Genomic_DNA"/>
</dbReference>
<organism evidence="1 2">
    <name type="scientific">Rangifer tarandus platyrhynchus</name>
    <name type="common">Svalbard reindeer</name>
    <dbReference type="NCBI Taxonomy" id="3082113"/>
    <lineage>
        <taxon>Eukaryota</taxon>
        <taxon>Metazoa</taxon>
        <taxon>Chordata</taxon>
        <taxon>Craniata</taxon>
        <taxon>Vertebrata</taxon>
        <taxon>Euteleostomi</taxon>
        <taxon>Mammalia</taxon>
        <taxon>Eutheria</taxon>
        <taxon>Laurasiatheria</taxon>
        <taxon>Artiodactyla</taxon>
        <taxon>Ruminantia</taxon>
        <taxon>Pecora</taxon>
        <taxon>Cervidae</taxon>
        <taxon>Odocoileinae</taxon>
        <taxon>Rangifer</taxon>
    </lineage>
</organism>
<accession>A0AC59YF08</accession>